<dbReference type="GO" id="GO:0008168">
    <property type="term" value="F:methyltransferase activity"/>
    <property type="evidence" value="ECO:0007669"/>
    <property type="project" value="UniProtKB-KW"/>
</dbReference>
<keyword evidence="1" id="KW-0808">Transferase</keyword>
<evidence type="ECO:0000313" key="1">
    <source>
        <dbReference type="EMBL" id="BFG71740.1"/>
    </source>
</evidence>
<organism evidence="1">
    <name type="scientific">Sediminibacterium sp. KACHI17</name>
    <dbReference type="NCBI Taxonomy" id="1751071"/>
    <lineage>
        <taxon>Bacteria</taxon>
        <taxon>Pseudomonadati</taxon>
        <taxon>Bacteroidota</taxon>
        <taxon>Chitinophagia</taxon>
        <taxon>Chitinophagales</taxon>
        <taxon>Chitinophagaceae</taxon>
        <taxon>Sediminibacterium</taxon>
    </lineage>
</organism>
<dbReference type="GO" id="GO:0032259">
    <property type="term" value="P:methylation"/>
    <property type="evidence" value="ECO:0007669"/>
    <property type="project" value="UniProtKB-KW"/>
</dbReference>
<accession>A0AAT9GM11</accession>
<gene>
    <name evidence="1" type="ORF">KACHI17_26210</name>
</gene>
<reference evidence="1" key="1">
    <citation type="submission" date="2024-02" db="EMBL/GenBank/DDBJ databases">
        <title>Sediminibacterium planktonica sp. nov. and Sediminibacterium longus sp. nov., isolated from surface lake and river water.</title>
        <authorList>
            <person name="Watanabe K."/>
            <person name="Takemine S."/>
            <person name="Ishii Y."/>
            <person name="Ogata Y."/>
            <person name="Shindo C."/>
            <person name="Suda W."/>
        </authorList>
    </citation>
    <scope>NUCLEOTIDE SEQUENCE</scope>
    <source>
        <strain evidence="1">KACHI17</strain>
    </source>
</reference>
<keyword evidence="1" id="KW-0489">Methyltransferase</keyword>
<dbReference type="Pfam" id="PF13578">
    <property type="entry name" value="Methyltransf_24"/>
    <property type="match status" value="1"/>
</dbReference>
<name>A0AAT9GM11_9BACT</name>
<dbReference type="RefSeq" id="WP_353549362.1">
    <property type="nucleotide sequence ID" value="NZ_AP029612.1"/>
</dbReference>
<dbReference type="InterPro" id="IPR029063">
    <property type="entry name" value="SAM-dependent_MTases_sf"/>
</dbReference>
<protein>
    <submittedName>
        <fullName evidence="1">Class I SAM-dependent methyltransferase</fullName>
    </submittedName>
</protein>
<dbReference type="AlphaFoldDB" id="A0AAT9GM11"/>
<dbReference type="SUPFAM" id="SSF53335">
    <property type="entry name" value="S-adenosyl-L-methionine-dependent methyltransferases"/>
    <property type="match status" value="1"/>
</dbReference>
<dbReference type="Gene3D" id="3.40.50.150">
    <property type="entry name" value="Vaccinia Virus protein VP39"/>
    <property type="match status" value="1"/>
</dbReference>
<proteinExistence type="predicted"/>
<sequence>MYSSIRIAVKRFYYYLTAHNAKGHGVHSPFVFDFIQNVLNDDRFFYAYQSIENLQKRMLYDNSISSLENFDSTDSGDKMPQVRIADIARSSETPLKYRQLLFRIIDHYAPVYLLELGTSLGITGAYLAMANPSVVLTTFENSANIASLAKANFQKLGIKNIRVIEGDLGQHLSTWLNDQSQIDFVFISGRYQYISIMHYFNQVLSHTHEYSIVVINHIHCSDGMERSWNEMKHHPAVTLSIDLFQMGLIFFRKEFKVKQELAIRF</sequence>
<dbReference type="EMBL" id="AP029612">
    <property type="protein sequence ID" value="BFG71740.1"/>
    <property type="molecule type" value="Genomic_DNA"/>
</dbReference>